<dbReference type="AlphaFoldDB" id="A0AAD6VQR9"/>
<keyword evidence="4 6" id="KW-1133">Transmembrane helix</keyword>
<feature type="transmembrane region" description="Helical" evidence="6">
    <location>
        <begin position="389"/>
        <end position="411"/>
    </location>
</feature>
<evidence type="ECO:0000256" key="6">
    <source>
        <dbReference type="SAM" id="Phobius"/>
    </source>
</evidence>
<feature type="transmembrane region" description="Helical" evidence="6">
    <location>
        <begin position="235"/>
        <end position="253"/>
    </location>
</feature>
<evidence type="ECO:0000256" key="2">
    <source>
        <dbReference type="ARBA" id="ARBA00022448"/>
    </source>
</evidence>
<feature type="transmembrane region" description="Helical" evidence="6">
    <location>
        <begin position="423"/>
        <end position="445"/>
    </location>
</feature>
<feature type="transmembrane region" description="Helical" evidence="6">
    <location>
        <begin position="203"/>
        <end position="223"/>
    </location>
</feature>
<keyword evidence="3 6" id="KW-0812">Transmembrane</keyword>
<accession>A0AAD6VQR9</accession>
<dbReference type="EMBL" id="JARJCW010000013">
    <property type="protein sequence ID" value="KAJ7217701.1"/>
    <property type="molecule type" value="Genomic_DNA"/>
</dbReference>
<gene>
    <name evidence="7" type="ORF">GGX14DRAFT_437861</name>
</gene>
<dbReference type="Pfam" id="PF07690">
    <property type="entry name" value="MFS_1"/>
    <property type="match status" value="1"/>
</dbReference>
<reference evidence="7" key="1">
    <citation type="submission" date="2023-03" db="EMBL/GenBank/DDBJ databases">
        <title>Massive genome expansion in bonnet fungi (Mycena s.s.) driven by repeated elements and novel gene families across ecological guilds.</title>
        <authorList>
            <consortium name="Lawrence Berkeley National Laboratory"/>
            <person name="Harder C.B."/>
            <person name="Miyauchi S."/>
            <person name="Viragh M."/>
            <person name="Kuo A."/>
            <person name="Thoen E."/>
            <person name="Andreopoulos B."/>
            <person name="Lu D."/>
            <person name="Skrede I."/>
            <person name="Drula E."/>
            <person name="Henrissat B."/>
            <person name="Morin E."/>
            <person name="Kohler A."/>
            <person name="Barry K."/>
            <person name="LaButti K."/>
            <person name="Morin E."/>
            <person name="Salamov A."/>
            <person name="Lipzen A."/>
            <person name="Mereny Z."/>
            <person name="Hegedus B."/>
            <person name="Baldrian P."/>
            <person name="Stursova M."/>
            <person name="Weitz H."/>
            <person name="Taylor A."/>
            <person name="Grigoriev I.V."/>
            <person name="Nagy L.G."/>
            <person name="Martin F."/>
            <person name="Kauserud H."/>
        </authorList>
    </citation>
    <scope>NUCLEOTIDE SEQUENCE</scope>
    <source>
        <strain evidence="7">9144</strain>
    </source>
</reference>
<dbReference type="Gene3D" id="1.20.1250.20">
    <property type="entry name" value="MFS general substrate transporter like domains"/>
    <property type="match status" value="2"/>
</dbReference>
<comment type="subcellular location">
    <subcellularLocation>
        <location evidence="1">Membrane</location>
        <topology evidence="1">Multi-pass membrane protein</topology>
    </subcellularLocation>
</comment>
<keyword evidence="5 6" id="KW-0472">Membrane</keyword>
<evidence type="ECO:0000256" key="1">
    <source>
        <dbReference type="ARBA" id="ARBA00004141"/>
    </source>
</evidence>
<dbReference type="Proteomes" id="UP001219525">
    <property type="component" value="Unassembled WGS sequence"/>
</dbReference>
<dbReference type="GO" id="GO:0022857">
    <property type="term" value="F:transmembrane transporter activity"/>
    <property type="evidence" value="ECO:0007669"/>
    <property type="project" value="InterPro"/>
</dbReference>
<comment type="caution">
    <text evidence="7">The sequence shown here is derived from an EMBL/GenBank/DDBJ whole genome shotgun (WGS) entry which is preliminary data.</text>
</comment>
<dbReference type="PANTHER" id="PTHR43791:SF19">
    <property type="entry name" value="TRANSPORTER, PUTATIVE (AFU_ORTHOLOGUE AFUA_1G01812)-RELATED"/>
    <property type="match status" value="1"/>
</dbReference>
<evidence type="ECO:0000256" key="5">
    <source>
        <dbReference type="ARBA" id="ARBA00023136"/>
    </source>
</evidence>
<keyword evidence="8" id="KW-1185">Reference proteome</keyword>
<dbReference type="InterPro" id="IPR036259">
    <property type="entry name" value="MFS_trans_sf"/>
</dbReference>
<feature type="transmembrane region" description="Helical" evidence="6">
    <location>
        <begin position="364"/>
        <end position="383"/>
    </location>
</feature>
<dbReference type="GO" id="GO:0016020">
    <property type="term" value="C:membrane"/>
    <property type="evidence" value="ECO:0007669"/>
    <property type="project" value="UniProtKB-SubCell"/>
</dbReference>
<feature type="transmembrane region" description="Helical" evidence="6">
    <location>
        <begin position="41"/>
        <end position="58"/>
    </location>
</feature>
<feature type="transmembrane region" description="Helical" evidence="6">
    <location>
        <begin position="78"/>
        <end position="98"/>
    </location>
</feature>
<evidence type="ECO:0000313" key="8">
    <source>
        <dbReference type="Proteomes" id="UP001219525"/>
    </source>
</evidence>
<proteinExistence type="predicted"/>
<evidence type="ECO:0000256" key="3">
    <source>
        <dbReference type="ARBA" id="ARBA00022692"/>
    </source>
</evidence>
<name>A0AAD6VQR9_9AGAR</name>
<keyword evidence="2" id="KW-0813">Transport</keyword>
<protein>
    <submittedName>
        <fullName evidence="7">Major facilitator superfamily domain-containing protein</fullName>
    </submittedName>
</protein>
<evidence type="ECO:0000313" key="7">
    <source>
        <dbReference type="EMBL" id="KAJ7217701.1"/>
    </source>
</evidence>
<organism evidence="7 8">
    <name type="scientific">Mycena pura</name>
    <dbReference type="NCBI Taxonomy" id="153505"/>
    <lineage>
        <taxon>Eukaryota</taxon>
        <taxon>Fungi</taxon>
        <taxon>Dikarya</taxon>
        <taxon>Basidiomycota</taxon>
        <taxon>Agaricomycotina</taxon>
        <taxon>Agaricomycetes</taxon>
        <taxon>Agaricomycetidae</taxon>
        <taxon>Agaricales</taxon>
        <taxon>Marasmiineae</taxon>
        <taxon>Mycenaceae</taxon>
        <taxon>Mycena</taxon>
    </lineage>
</organism>
<feature type="transmembrane region" description="Helical" evidence="6">
    <location>
        <begin position="304"/>
        <end position="325"/>
    </location>
</feature>
<feature type="transmembrane region" description="Helical" evidence="6">
    <location>
        <begin position="337"/>
        <end position="357"/>
    </location>
</feature>
<dbReference type="PANTHER" id="PTHR43791">
    <property type="entry name" value="PERMEASE-RELATED"/>
    <property type="match status" value="1"/>
</dbReference>
<sequence>MSASNMEIAKKVSSDEDVILDKERAVEGFDSVAHAKILRKLDVHLLPFVSLLYLLSFLDRANVGNAKVAGMAKDADLIGFRYNIIAAVFFVGCVPFFLPFAHYRQIPYALAEVPSYVFCTGQLFTCSLANRNIILKLVRPSRWIPSIMLAWGLVMTLMCLCKTYHELIIARVFLGLTEAGLFPGITFYLSLWYRRRDVASRVAIFFSAATVAGAFGGILAFAIEKMEGIGGLHGWQWIFCLEGLAAGASYFYMHDYPETATFLSEEERKQIVHLLKEDSQDLATHYDRKFVWQAIADYQTYVQIGIYIGLLIPVYAIALFTPTIVQELGFTAAQAQLLTIPPFVCGCFATIAVGLLSDKYNLRGPFVIGSSLVGLVGYIILYTQKSPGAGYAGAVLAAVGVYPTIAVDLAWAGSIAGGDVRKGVVIAMVIGLGNLGGICSSFIYFQPPYFHVGHGTIMGFLSLTIILSCFAMWDYNRINKQRDAYCAREGIDAARRAEFRDMGSESPLFRYTI</sequence>
<feature type="transmembrane region" description="Helical" evidence="6">
    <location>
        <begin position="171"/>
        <end position="191"/>
    </location>
</feature>
<feature type="transmembrane region" description="Helical" evidence="6">
    <location>
        <begin position="143"/>
        <end position="165"/>
    </location>
</feature>
<dbReference type="FunFam" id="1.20.1250.20:FF:000013">
    <property type="entry name" value="MFS general substrate transporter"/>
    <property type="match status" value="1"/>
</dbReference>
<dbReference type="InterPro" id="IPR011701">
    <property type="entry name" value="MFS"/>
</dbReference>
<evidence type="ECO:0000256" key="4">
    <source>
        <dbReference type="ARBA" id="ARBA00022989"/>
    </source>
</evidence>
<dbReference type="SUPFAM" id="SSF103473">
    <property type="entry name" value="MFS general substrate transporter"/>
    <property type="match status" value="1"/>
</dbReference>
<feature type="transmembrane region" description="Helical" evidence="6">
    <location>
        <begin position="451"/>
        <end position="473"/>
    </location>
</feature>